<keyword evidence="2" id="KW-1185">Reference proteome</keyword>
<dbReference type="RefSeq" id="WP_142988160.1">
    <property type="nucleotide sequence ID" value="NZ_FZOU01000001.1"/>
</dbReference>
<evidence type="ECO:0000313" key="2">
    <source>
        <dbReference type="Proteomes" id="UP000198356"/>
    </source>
</evidence>
<protein>
    <submittedName>
        <fullName evidence="1">Predicted RNA methylase</fullName>
    </submittedName>
</protein>
<name>A0A239D997_9BACT</name>
<dbReference type="EMBL" id="FZOU01000001">
    <property type="protein sequence ID" value="SNS28915.1"/>
    <property type="molecule type" value="Genomic_DNA"/>
</dbReference>
<dbReference type="CDD" id="cd02440">
    <property type="entry name" value="AdoMet_MTases"/>
    <property type="match status" value="1"/>
</dbReference>
<gene>
    <name evidence="1" type="ORF">SAMN05421770_101355</name>
</gene>
<organism evidence="1 2">
    <name type="scientific">Granulicella rosea</name>
    <dbReference type="NCBI Taxonomy" id="474952"/>
    <lineage>
        <taxon>Bacteria</taxon>
        <taxon>Pseudomonadati</taxon>
        <taxon>Acidobacteriota</taxon>
        <taxon>Terriglobia</taxon>
        <taxon>Terriglobales</taxon>
        <taxon>Acidobacteriaceae</taxon>
        <taxon>Granulicella</taxon>
    </lineage>
</organism>
<dbReference type="SUPFAM" id="SSF53335">
    <property type="entry name" value="S-adenosyl-L-methionine-dependent methyltransferases"/>
    <property type="match status" value="1"/>
</dbReference>
<keyword evidence="1" id="KW-0489">Methyltransferase</keyword>
<proteinExistence type="predicted"/>
<dbReference type="Gene3D" id="3.40.50.150">
    <property type="entry name" value="Vaccinia Virus protein VP39"/>
    <property type="match status" value="1"/>
</dbReference>
<keyword evidence="1" id="KW-0808">Transferase</keyword>
<dbReference type="OrthoDB" id="9780095at2"/>
<dbReference type="AlphaFoldDB" id="A0A239D997"/>
<sequence length="257" mass="28666">MSRQLSNTPLRLRVSPMNPAKRLYRRALHAIDRRSLPTVGEAQAIAHPFDAEHGVDTGGYIPGETLSDDLYSTDYYGIAPSALALALDHLAATGIDPRRFTFIDMGCGKGRAMLVASRLPFERIAGIELSGELCAAARGNVRSFQPHWPVLSSFDILHADVTSCALPQTPLVVFLYHPFLGPTLRQVLRGLDDSVREHPREVYLLYANPTYDAIMAEFPFLAQLWFYKLPLSPEDAAADRHGITHETFALYRHDPRK</sequence>
<dbReference type="Proteomes" id="UP000198356">
    <property type="component" value="Unassembled WGS sequence"/>
</dbReference>
<accession>A0A239D997</accession>
<dbReference type="GO" id="GO:0032259">
    <property type="term" value="P:methylation"/>
    <property type="evidence" value="ECO:0007669"/>
    <property type="project" value="UniProtKB-KW"/>
</dbReference>
<evidence type="ECO:0000313" key="1">
    <source>
        <dbReference type="EMBL" id="SNS28915.1"/>
    </source>
</evidence>
<reference evidence="1 2" key="1">
    <citation type="submission" date="2017-06" db="EMBL/GenBank/DDBJ databases">
        <authorList>
            <person name="Kim H.J."/>
            <person name="Triplett B.A."/>
        </authorList>
    </citation>
    <scope>NUCLEOTIDE SEQUENCE [LARGE SCALE GENOMIC DNA]</scope>
    <source>
        <strain evidence="1 2">DSM 18704</strain>
    </source>
</reference>
<dbReference type="InterPro" id="IPR029063">
    <property type="entry name" value="SAM-dependent_MTases_sf"/>
</dbReference>
<dbReference type="GO" id="GO:0008168">
    <property type="term" value="F:methyltransferase activity"/>
    <property type="evidence" value="ECO:0007669"/>
    <property type="project" value="UniProtKB-KW"/>
</dbReference>